<organism evidence="6 7">
    <name type="scientific">Gnathostoma spinigerum</name>
    <dbReference type="NCBI Taxonomy" id="75299"/>
    <lineage>
        <taxon>Eukaryota</taxon>
        <taxon>Metazoa</taxon>
        <taxon>Ecdysozoa</taxon>
        <taxon>Nematoda</taxon>
        <taxon>Chromadorea</taxon>
        <taxon>Rhabditida</taxon>
        <taxon>Spirurina</taxon>
        <taxon>Gnathostomatomorpha</taxon>
        <taxon>Gnathostomatoidea</taxon>
        <taxon>Gnathostomatidae</taxon>
        <taxon>Gnathostoma</taxon>
    </lineage>
</organism>
<feature type="domain" description="Rab-GAP TBC" evidence="4">
    <location>
        <begin position="453"/>
        <end position="638"/>
    </location>
</feature>
<dbReference type="PANTHER" id="PTHR22957:SF168">
    <property type="entry name" value="TBC DOMAIN-CONTAINING PROTEIN KINASE-LIKE PROTEIN"/>
    <property type="match status" value="1"/>
</dbReference>
<name>A0ABD6EGP3_9BILA</name>
<dbReference type="Gene3D" id="3.40.250.10">
    <property type="entry name" value="Rhodanese-like domain"/>
    <property type="match status" value="1"/>
</dbReference>
<dbReference type="PANTHER" id="PTHR22957">
    <property type="entry name" value="TBC1 DOMAIN FAMILY MEMBER GTPASE-ACTIVATING PROTEIN"/>
    <property type="match status" value="1"/>
</dbReference>
<dbReference type="Gene3D" id="1.10.510.10">
    <property type="entry name" value="Transferase(Phosphotransferase) domain 1"/>
    <property type="match status" value="1"/>
</dbReference>
<dbReference type="SMART" id="SM00220">
    <property type="entry name" value="S_TKc"/>
    <property type="match status" value="1"/>
</dbReference>
<dbReference type="FunFam" id="1.10.8.270:FF:000044">
    <property type="entry name" value="TBC Kinase homolog"/>
    <property type="match status" value="1"/>
</dbReference>
<evidence type="ECO:0000259" key="3">
    <source>
        <dbReference type="PROSITE" id="PS50011"/>
    </source>
</evidence>
<dbReference type="InterPro" id="IPR000195">
    <property type="entry name" value="Rab-GAP-TBC_dom"/>
</dbReference>
<keyword evidence="2" id="KW-0812">Transmembrane</keyword>
<dbReference type="InterPro" id="IPR011009">
    <property type="entry name" value="Kinase-like_dom_sf"/>
</dbReference>
<dbReference type="Pfam" id="PF00069">
    <property type="entry name" value="Pkinase"/>
    <property type="match status" value="1"/>
</dbReference>
<dbReference type="SMART" id="SM00450">
    <property type="entry name" value="RHOD"/>
    <property type="match status" value="1"/>
</dbReference>
<dbReference type="PROSITE" id="PS50086">
    <property type="entry name" value="TBC_RABGAP"/>
    <property type="match status" value="1"/>
</dbReference>
<dbReference type="Pfam" id="PF00581">
    <property type="entry name" value="Rhodanese"/>
    <property type="match status" value="1"/>
</dbReference>
<accession>A0ABD6EGP3</accession>
<proteinExistence type="predicted"/>
<dbReference type="PROSITE" id="PS50206">
    <property type="entry name" value="RHODANESE_3"/>
    <property type="match status" value="1"/>
</dbReference>
<dbReference type="Pfam" id="PF00566">
    <property type="entry name" value="RabGAP-TBC"/>
    <property type="match status" value="1"/>
</dbReference>
<evidence type="ECO:0000313" key="7">
    <source>
        <dbReference type="Proteomes" id="UP001608902"/>
    </source>
</evidence>
<dbReference type="GO" id="GO:0005096">
    <property type="term" value="F:GTPase activator activity"/>
    <property type="evidence" value="ECO:0007669"/>
    <property type="project" value="UniProtKB-KW"/>
</dbReference>
<dbReference type="InterPro" id="IPR001763">
    <property type="entry name" value="Rhodanese-like_dom"/>
</dbReference>
<dbReference type="SMART" id="SM00164">
    <property type="entry name" value="TBC"/>
    <property type="match status" value="1"/>
</dbReference>
<evidence type="ECO:0000313" key="6">
    <source>
        <dbReference type="EMBL" id="MFH4978876.1"/>
    </source>
</evidence>
<keyword evidence="7" id="KW-1185">Reference proteome</keyword>
<feature type="transmembrane region" description="Helical" evidence="2">
    <location>
        <begin position="178"/>
        <end position="198"/>
    </location>
</feature>
<protein>
    <recommendedName>
        <fullName evidence="8">TBC domain-containing protein kinase-like protein</fullName>
    </recommendedName>
</protein>
<keyword evidence="2" id="KW-1133">Transmembrane helix</keyword>
<dbReference type="Proteomes" id="UP001608902">
    <property type="component" value="Unassembled WGS sequence"/>
</dbReference>
<keyword evidence="1" id="KW-0343">GTPase activation</keyword>
<dbReference type="SUPFAM" id="SSF47923">
    <property type="entry name" value="Ypt/Rab-GAP domain of gyp1p"/>
    <property type="match status" value="2"/>
</dbReference>
<sequence>MRCLESAEFGASVLIGRETGHRTCANGLPATPSSSRMLGRFYRLLALDHPVLCQYIELMRSTSVENGVIIISEHYGVSAADEVSKRGRLDLDQILCIARDVLSAASYLHERQLAIGYFSLNSILLPSNDQVRLSQYGLYYVSGGGTDVLHCIGLPAYISPERLMLRNGSGLSSRKSDIWAIGIALLEMIMGVMLYNVWGLKQMIAVIRNCIKKAVNGSALQPLLAALHINRVDVSFVQHSDLYILLEQMLIIRPSGRPKAKDLLEMLKKVNVNESNRISADNDTVPCILSAPTKLQGNDFRSARSSTKHSRTIIERRPLDEVFYSWKLSGCSVESILMNHGILKARAPLNTLPLVVVEECAMFGNESSRKHKRNLDVFALPSNNLRERFKSVDPEKFTMSFQLGRCEGDHVNLPAVVKERDIEYQTQRMIILSRLIKASPYKRHRLLDECGVDVPPLHRGLIWACFLNGHIDLAQTFPVIDTFTEQTADRQLMVDIPRCHQYDELMASPSARSMMKRLLKTWLLSHKQYVYWQGLDSLAAPFLLLHFNNLPVAYFCLSSFTSLYLKNFFLKDNSEVIQEYLVVFNHLLAFVDAHLYSHLLHMEFSPELFAIPWFLTCFAHVLPLHKLFHVWDAVLLSDSSFPLFIGLSIMEQLRPRLISASFNDAILLFSDLPDLNIEQVVQASYFFYKAIPSSCTFRCHASSHVRKVHKMERLSVSQLKEFSCPRISADDLISLIDCDAVLVIDVRATNEFARGSVIGSINIPPVTEGTTFDFIRSLIDDANESVKAVVIVGCINVQRAIKVASFYVINGVNKVCVLDGGIDSVKSIQRLITIPS</sequence>
<dbReference type="InterPro" id="IPR036873">
    <property type="entry name" value="Rhodanese-like_dom_sf"/>
</dbReference>
<feature type="domain" description="Protein kinase" evidence="3">
    <location>
        <begin position="1"/>
        <end position="270"/>
    </location>
</feature>
<feature type="transmembrane region" description="Helical" evidence="2">
    <location>
        <begin position="542"/>
        <end position="565"/>
    </location>
</feature>
<gene>
    <name evidence="6" type="ORF">AB6A40_005585</name>
</gene>
<dbReference type="Gene3D" id="1.10.472.80">
    <property type="entry name" value="Ypt/Rab-GAP domain of gyp1p, domain 3"/>
    <property type="match status" value="1"/>
</dbReference>
<dbReference type="EMBL" id="JBGFUD010003616">
    <property type="protein sequence ID" value="MFH4978876.1"/>
    <property type="molecule type" value="Genomic_DNA"/>
</dbReference>
<evidence type="ECO:0000259" key="5">
    <source>
        <dbReference type="PROSITE" id="PS50206"/>
    </source>
</evidence>
<feature type="transmembrane region" description="Helical" evidence="2">
    <location>
        <begin position="137"/>
        <end position="158"/>
    </location>
</feature>
<feature type="domain" description="Rhodanese" evidence="5">
    <location>
        <begin position="737"/>
        <end position="834"/>
    </location>
</feature>
<keyword evidence="2" id="KW-0472">Membrane</keyword>
<dbReference type="SUPFAM" id="SSF56112">
    <property type="entry name" value="Protein kinase-like (PK-like)"/>
    <property type="match status" value="1"/>
</dbReference>
<evidence type="ECO:0000259" key="4">
    <source>
        <dbReference type="PROSITE" id="PS50086"/>
    </source>
</evidence>
<reference evidence="6 7" key="1">
    <citation type="submission" date="2024-08" db="EMBL/GenBank/DDBJ databases">
        <title>Gnathostoma spinigerum genome.</title>
        <authorList>
            <person name="Gonzalez-Bertolin B."/>
            <person name="Monzon S."/>
            <person name="Zaballos A."/>
            <person name="Jimenez P."/>
            <person name="Dekumyoy P."/>
            <person name="Varona S."/>
            <person name="Cuesta I."/>
            <person name="Sumanam S."/>
            <person name="Adisakwattana P."/>
            <person name="Gasser R.B."/>
            <person name="Hernandez-Gonzalez A."/>
            <person name="Young N.D."/>
            <person name="Perteguer M.J."/>
        </authorList>
    </citation>
    <scope>NUCLEOTIDE SEQUENCE [LARGE SCALE GENOMIC DNA]</scope>
    <source>
        <strain evidence="6">AL3</strain>
        <tissue evidence="6">Liver</tissue>
    </source>
</reference>
<dbReference type="InterPro" id="IPR000719">
    <property type="entry name" value="Prot_kinase_dom"/>
</dbReference>
<evidence type="ECO:0000256" key="2">
    <source>
        <dbReference type="SAM" id="Phobius"/>
    </source>
</evidence>
<evidence type="ECO:0000256" key="1">
    <source>
        <dbReference type="ARBA" id="ARBA00022468"/>
    </source>
</evidence>
<dbReference type="Gene3D" id="1.10.8.270">
    <property type="entry name" value="putative rabgap domain of human tbc1 domain family member 14 like domains"/>
    <property type="match status" value="1"/>
</dbReference>
<dbReference type="PROSITE" id="PS50011">
    <property type="entry name" value="PROTEIN_KINASE_DOM"/>
    <property type="match status" value="1"/>
</dbReference>
<dbReference type="SUPFAM" id="SSF52821">
    <property type="entry name" value="Rhodanese/Cell cycle control phosphatase"/>
    <property type="match status" value="1"/>
</dbReference>
<evidence type="ECO:0008006" key="8">
    <source>
        <dbReference type="Google" id="ProtNLM"/>
    </source>
</evidence>
<comment type="caution">
    <text evidence="6">The sequence shown here is derived from an EMBL/GenBank/DDBJ whole genome shotgun (WGS) entry which is preliminary data.</text>
</comment>
<dbReference type="InterPro" id="IPR035969">
    <property type="entry name" value="Rab-GAP_TBC_sf"/>
</dbReference>
<dbReference type="AlphaFoldDB" id="A0ABD6EGP3"/>